<dbReference type="Gene3D" id="3.90.245.10">
    <property type="entry name" value="Ribonucleoside hydrolase-like"/>
    <property type="match status" value="1"/>
</dbReference>
<dbReference type="PANTHER" id="PTHR12304">
    <property type="entry name" value="INOSINE-URIDINE PREFERRING NUCLEOSIDE HYDROLASE"/>
    <property type="match status" value="1"/>
</dbReference>
<dbReference type="InterPro" id="IPR001910">
    <property type="entry name" value="Inosine/uridine_hydrolase_dom"/>
</dbReference>
<reference evidence="4" key="1">
    <citation type="submission" date="2022-01" db="EMBL/GenBank/DDBJ databases">
        <title>VMRC isolate genome collection.</title>
        <authorList>
            <person name="France M."/>
            <person name="Rutt L."/>
            <person name="Humphrys M."/>
            <person name="Ravel J."/>
        </authorList>
    </citation>
    <scope>NUCLEOTIDE SEQUENCE</scope>
    <source>
        <strain evidence="4">C0048A1</strain>
    </source>
</reference>
<sequence length="318" mass="34534">MATKKMILDLDTGVDDALALAYAIADPNIDLIGVVASYGNNLLEQTAKNSLQLLELLGQDVPVFKGLSHSSTTDHFTVMQVSKEIHGNNGIGDISLPEPRHQVQTKDGVDFIIEAAHQYSKDLIVVPTGPLTNLAAALHRDPQISRLIGNVTLMGGALTVEGNVSEVAEANINQDAEAANEVFTSQLPITMVGLDVTLRTLLTKKETQQWRNLGTPAGIAYAELTDFYIDAYYRLGIDKLGCAIHDPLAVGVAIDPSFVTTLALPMKVITSEHNYARTIGDKMRLNEPHPNVKVAINVNQERFVPVFMNHLTNLLANH</sequence>
<dbReference type="RefSeq" id="WP_003716480.1">
    <property type="nucleotide sequence ID" value="NZ_CP045240.1"/>
</dbReference>
<name>A0AAW5WR66_9LACO</name>
<gene>
    <name evidence="4" type="ORF">L2724_01345</name>
</gene>
<dbReference type="Pfam" id="PF01156">
    <property type="entry name" value="IU_nuc_hydro"/>
    <property type="match status" value="1"/>
</dbReference>
<dbReference type="InterPro" id="IPR036452">
    <property type="entry name" value="Ribo_hydro-like"/>
</dbReference>
<dbReference type="InterPro" id="IPR023186">
    <property type="entry name" value="IUNH"/>
</dbReference>
<feature type="domain" description="Inosine/uridine-preferring nucleoside hydrolase" evidence="3">
    <location>
        <begin position="6"/>
        <end position="304"/>
    </location>
</feature>
<evidence type="ECO:0000313" key="4">
    <source>
        <dbReference type="EMBL" id="MCZ3666929.1"/>
    </source>
</evidence>
<dbReference type="EMBL" id="JAKHPH010000002">
    <property type="protein sequence ID" value="MCZ3666929.1"/>
    <property type="molecule type" value="Genomic_DNA"/>
</dbReference>
<dbReference type="GO" id="GO:0005829">
    <property type="term" value="C:cytosol"/>
    <property type="evidence" value="ECO:0007669"/>
    <property type="project" value="TreeGrafter"/>
</dbReference>
<proteinExistence type="predicted"/>
<evidence type="ECO:0000256" key="2">
    <source>
        <dbReference type="ARBA" id="ARBA00023295"/>
    </source>
</evidence>
<dbReference type="AlphaFoldDB" id="A0AAW5WR66"/>
<dbReference type="GO" id="GO:0008477">
    <property type="term" value="F:purine nucleosidase activity"/>
    <property type="evidence" value="ECO:0007669"/>
    <property type="project" value="TreeGrafter"/>
</dbReference>
<protein>
    <submittedName>
        <fullName evidence="4">Nucleoside hydrolase</fullName>
    </submittedName>
</protein>
<keyword evidence="1 4" id="KW-0378">Hydrolase</keyword>
<evidence type="ECO:0000256" key="1">
    <source>
        <dbReference type="ARBA" id="ARBA00022801"/>
    </source>
</evidence>
<keyword evidence="2" id="KW-0326">Glycosidase</keyword>
<dbReference type="Proteomes" id="UP001212401">
    <property type="component" value="Unassembled WGS sequence"/>
</dbReference>
<dbReference type="GO" id="GO:0006152">
    <property type="term" value="P:purine nucleoside catabolic process"/>
    <property type="evidence" value="ECO:0007669"/>
    <property type="project" value="TreeGrafter"/>
</dbReference>
<dbReference type="SUPFAM" id="SSF53590">
    <property type="entry name" value="Nucleoside hydrolase"/>
    <property type="match status" value="1"/>
</dbReference>
<organism evidence="4 5">
    <name type="scientific">Limosilactobacillus vaginalis</name>
    <dbReference type="NCBI Taxonomy" id="1633"/>
    <lineage>
        <taxon>Bacteria</taxon>
        <taxon>Bacillati</taxon>
        <taxon>Bacillota</taxon>
        <taxon>Bacilli</taxon>
        <taxon>Lactobacillales</taxon>
        <taxon>Lactobacillaceae</taxon>
        <taxon>Limosilactobacillus</taxon>
    </lineage>
</organism>
<evidence type="ECO:0000259" key="3">
    <source>
        <dbReference type="Pfam" id="PF01156"/>
    </source>
</evidence>
<comment type="caution">
    <text evidence="4">The sequence shown here is derived from an EMBL/GenBank/DDBJ whole genome shotgun (WGS) entry which is preliminary data.</text>
</comment>
<dbReference type="CDD" id="cd02650">
    <property type="entry name" value="nuc_hydro_CaPnhB"/>
    <property type="match status" value="1"/>
</dbReference>
<evidence type="ECO:0000313" key="5">
    <source>
        <dbReference type="Proteomes" id="UP001212401"/>
    </source>
</evidence>
<accession>A0AAW5WR66</accession>
<dbReference type="PANTHER" id="PTHR12304:SF4">
    <property type="entry name" value="URIDINE NUCLEOSIDASE"/>
    <property type="match status" value="1"/>
</dbReference>